<dbReference type="GO" id="GO:0033596">
    <property type="term" value="C:TSC1-TSC2 complex"/>
    <property type="evidence" value="ECO:0007669"/>
    <property type="project" value="TreeGrafter"/>
</dbReference>
<sequence>MENAVQSPDLVRLLDLVKSNDVRVSSDAFCALRDSINTGDGFVLELCFNDYVQFQCEKVLDIITSIREPNDKVLWDCISSVMKTHPYVVLDVFFSVIRKSPIWMQKLPSTPVFSQFLKSLKQNTDIPYAIGGLYILSSLLPLLPSLTAHFNCLCQILLASAKLQQKHAKTFCEPNLRSAVVSFFQSLYGLYPSNLLGFLRTQFFAPSVSPAHTALFNEVVRPMLKTVTLHPVLIASNKDLEMMKDRWVNKEPHDIFVECVDVTVEGLGSAPLQPVPPEATVVPTVFYNSTTSELNSYKTSPAKQESFDFSFSRLRRPMSKEEPSITPINEEPIALEVSATENAEESFDWFSPSEEIGLSTPPGSRPSTPCPLDSLDERFPSSPSANRTDETRVALRASRQKRSGDLKFRRSFGSAISKFLGLPDSPTSGGSLRQRRSTGTRSVPPSPSTKLLQRELETGRHMGRSAEFVCSTPRCQQAELAEEASEITGIADSFEKSQIGANRKSTVAVNLMSRLNFQKEVTSSTALNGTFDQTCRVRHSSSQSSCGQIFSRRPSLLDVQSRYIGAGNLPSGWFTSDEWIFGSDDKGIAKCLPYGQEVMQLQRRRAVTSNRTIRGDVLTSKAYDYAADIFQNKLRRSVRARSLSCPAIHLSFNTDRQTFVRASGTRSAEQWLLQKSDHQGRLSQTASLSYGSDCFQPNFWEDEGRTRTFPTNYDSDWQTSDKLRDQLHPAAEKYMQLSKQFFEDLAELYDTRSERLSGEEASSIAEIPEADREHFLTLKIAMLEYQLEYEQYRRQMHAERNRRMHGRIKHVVSLETQLQSDATRIKWLNYERQQIVDTVDRLNRENMQIRENMLQRDRAWMQRKQTLEQEKESLKEELEHCNNCLALQKEDSQRVREDMSKVTARLLEKEHQVNALTKELTDQKERVTELSQLISALRARSQLADKLEKEMQNSRYRLLLASKGQEVAETMKKRYEKENEQLRDSMRKCQVRTEAAIQSAAQTEAKLCKKRAQIDELQNALSTMRNLHQEQVEAVEMKYKALMAVCTRQEVHIMELYQQIEETNNNLRCGMRSEEIIIPKREEAKEVVSLEDSFAGESESYCDWNQSP</sequence>
<feature type="compositionally biased region" description="Polar residues" evidence="2">
    <location>
        <begin position="439"/>
        <end position="449"/>
    </location>
</feature>
<dbReference type="AlphaFoldDB" id="A0A085LYT5"/>
<dbReference type="EMBL" id="KL363258">
    <property type="protein sequence ID" value="KFD50131.1"/>
    <property type="molecule type" value="Genomic_DNA"/>
</dbReference>
<gene>
    <name evidence="3" type="ORF">M513_08970</name>
</gene>
<dbReference type="GO" id="GO:0032007">
    <property type="term" value="P:negative regulation of TOR signaling"/>
    <property type="evidence" value="ECO:0007669"/>
    <property type="project" value="TreeGrafter"/>
</dbReference>
<evidence type="ECO:0000313" key="3">
    <source>
        <dbReference type="EMBL" id="KFD50131.1"/>
    </source>
</evidence>
<feature type="region of interest" description="Disordered" evidence="2">
    <location>
        <begin position="352"/>
        <end position="400"/>
    </location>
</feature>
<dbReference type="GO" id="GO:0008285">
    <property type="term" value="P:negative regulation of cell population proliferation"/>
    <property type="evidence" value="ECO:0007669"/>
    <property type="project" value="TreeGrafter"/>
</dbReference>
<dbReference type="PANTHER" id="PTHR15154">
    <property type="entry name" value="HAMARTIN"/>
    <property type="match status" value="1"/>
</dbReference>
<protein>
    <recommendedName>
        <fullName evidence="5">Hamartin</fullName>
    </recommendedName>
</protein>
<dbReference type="PANTHER" id="PTHR15154:SF2">
    <property type="entry name" value="HAMARTIN"/>
    <property type="match status" value="1"/>
</dbReference>
<keyword evidence="1" id="KW-0175">Coiled coil</keyword>
<reference evidence="3 4" key="1">
    <citation type="journal article" date="2014" name="Nat. Genet.">
        <title>Genome and transcriptome of the porcine whipworm Trichuris suis.</title>
        <authorList>
            <person name="Jex A.R."/>
            <person name="Nejsum P."/>
            <person name="Schwarz E.M."/>
            <person name="Hu L."/>
            <person name="Young N.D."/>
            <person name="Hall R.S."/>
            <person name="Korhonen P.K."/>
            <person name="Liao S."/>
            <person name="Thamsborg S."/>
            <person name="Xia J."/>
            <person name="Xu P."/>
            <person name="Wang S."/>
            <person name="Scheerlinck J.P."/>
            <person name="Hofmann A."/>
            <person name="Sternberg P.W."/>
            <person name="Wang J."/>
            <person name="Gasser R.B."/>
        </authorList>
    </citation>
    <scope>NUCLEOTIDE SEQUENCE [LARGE SCALE GENOMIC DNA]</scope>
    <source>
        <strain evidence="3">DCEP-RM93M</strain>
    </source>
</reference>
<dbReference type="Pfam" id="PF04388">
    <property type="entry name" value="Hamartin"/>
    <property type="match status" value="2"/>
</dbReference>
<dbReference type="Proteomes" id="UP000030764">
    <property type="component" value="Unassembled WGS sequence"/>
</dbReference>
<proteinExistence type="predicted"/>
<evidence type="ECO:0000256" key="2">
    <source>
        <dbReference type="SAM" id="MobiDB-lite"/>
    </source>
</evidence>
<name>A0A085LYT5_9BILA</name>
<keyword evidence="4" id="KW-1185">Reference proteome</keyword>
<dbReference type="GO" id="GO:0051726">
    <property type="term" value="P:regulation of cell cycle"/>
    <property type="evidence" value="ECO:0007669"/>
    <property type="project" value="TreeGrafter"/>
</dbReference>
<feature type="region of interest" description="Disordered" evidence="2">
    <location>
        <begin position="419"/>
        <end position="449"/>
    </location>
</feature>
<evidence type="ECO:0008006" key="5">
    <source>
        <dbReference type="Google" id="ProtNLM"/>
    </source>
</evidence>
<feature type="coiled-coil region" evidence="1">
    <location>
        <begin position="832"/>
        <end position="940"/>
    </location>
</feature>
<evidence type="ECO:0000313" key="4">
    <source>
        <dbReference type="Proteomes" id="UP000030764"/>
    </source>
</evidence>
<evidence type="ECO:0000256" key="1">
    <source>
        <dbReference type="SAM" id="Coils"/>
    </source>
</evidence>
<feature type="coiled-coil region" evidence="1">
    <location>
        <begin position="965"/>
        <end position="1034"/>
    </location>
</feature>
<accession>A0A085LYT5</accession>
<dbReference type="InterPro" id="IPR007483">
    <property type="entry name" value="Hamartin"/>
</dbReference>
<organism evidence="3 4">
    <name type="scientific">Trichuris suis</name>
    <name type="common">pig whipworm</name>
    <dbReference type="NCBI Taxonomy" id="68888"/>
    <lineage>
        <taxon>Eukaryota</taxon>
        <taxon>Metazoa</taxon>
        <taxon>Ecdysozoa</taxon>
        <taxon>Nematoda</taxon>
        <taxon>Enoplea</taxon>
        <taxon>Dorylaimia</taxon>
        <taxon>Trichinellida</taxon>
        <taxon>Trichuridae</taxon>
        <taxon>Trichuris</taxon>
    </lineage>
</organism>